<protein>
    <recommendedName>
        <fullName evidence="1">RNA-directed RNA polymerase</fullName>
        <ecNumber evidence="1">2.7.7.48</ecNumber>
    </recommendedName>
    <alternativeName>
        <fullName evidence="7">RNA replicase beta chain</fullName>
    </alternativeName>
</protein>
<sequence>MFSMKTWDGEACDETTLKLASELAKKFFARLGPDDHYSALVDLRRFNVLLDTAPTIFTNAEACRHFVSGVGLLKKLPSLPLGIDAKFAAVKKFLEGEQRCRETNFIFNLWKLGKFQFRPAVESILHATQRKILKIVGDVPDPSEVRYRFSPGGASTSTKKKDSEIRRLIARLSHCSEELAGDPLLGRILATVPGLRSFLMEDCSSTDSFLLTVHRSRLDFVSKDATAMRIITIEPDMNKFVQNGYGDCLRARCKRAGIDLSDQSRNRELARLGSITGGIATVDLTNASGLLALGLVEHTWPPDWFETLVSIRSGYTSYEGTTFHMQAYAGMGNGTTFPVESITFHCLAEATMEYLGIVGPVSTYGDDIIIPAAAFDFFRDVLRDLGLEVNSKKSFAHGPFRESCGADWYSGYAVRPAFLRGNMSYRRLYLLHNHYYRCGDLEAAGWFLDLIPHDFRVFGPDGYGDGHLLGDWEGEVYYHRTSEVTLAKHCKCDLIGVPHGRECYTAKTAKHRTSMWTFRTYGQRTRMKYYVSKVDYLIPSYSIHIGTRLLKDDHATPRWVPSDLLRRITDVVGIRDVEIPSVPGNSPLFRGRRRTADELPPDSSAWVIGTPMPGAQGSRLLTVCTFERPSGF</sequence>
<dbReference type="PROSITE" id="PS50522">
    <property type="entry name" value="RDRP_PHAGE"/>
    <property type="match status" value="1"/>
</dbReference>
<proteinExistence type="predicted"/>
<dbReference type="EC" id="2.7.7.48" evidence="1"/>
<evidence type="ECO:0000256" key="6">
    <source>
        <dbReference type="ARBA" id="ARBA00022953"/>
    </source>
</evidence>
<dbReference type="Proteomes" id="UP000682107">
    <property type="component" value="Segment"/>
</dbReference>
<gene>
    <name evidence="11" type="primary">SRR7976325_7_3</name>
</gene>
<evidence type="ECO:0000256" key="7">
    <source>
        <dbReference type="ARBA" id="ARBA00030248"/>
    </source>
</evidence>
<keyword evidence="6" id="KW-0693">Viral RNA replication</keyword>
<evidence type="ECO:0000256" key="2">
    <source>
        <dbReference type="ARBA" id="ARBA00022484"/>
    </source>
</evidence>
<comment type="catalytic activity">
    <reaction evidence="8">
        <text>RNA(n) + a ribonucleoside 5'-triphosphate = RNA(n+1) + diphosphate</text>
        <dbReference type="Rhea" id="RHEA:21248"/>
        <dbReference type="Rhea" id="RHEA-COMP:14527"/>
        <dbReference type="Rhea" id="RHEA-COMP:17342"/>
        <dbReference type="ChEBI" id="CHEBI:33019"/>
        <dbReference type="ChEBI" id="CHEBI:61557"/>
        <dbReference type="ChEBI" id="CHEBI:140395"/>
        <dbReference type="EC" id="2.7.7.48"/>
    </reaction>
</comment>
<evidence type="ECO:0000256" key="3">
    <source>
        <dbReference type="ARBA" id="ARBA00022679"/>
    </source>
</evidence>
<evidence type="ECO:0000313" key="12">
    <source>
        <dbReference type="Proteomes" id="UP000682107"/>
    </source>
</evidence>
<dbReference type="GeneID" id="80398424"/>
<dbReference type="EMBL" id="BK014198">
    <property type="protein sequence ID" value="DAD52762.1"/>
    <property type="molecule type" value="Genomic_RNA"/>
</dbReference>
<evidence type="ECO:0000313" key="11">
    <source>
        <dbReference type="EMBL" id="DAD52762.1"/>
    </source>
</evidence>
<keyword evidence="4" id="KW-0548">Nucleotidyltransferase</keyword>
<dbReference type="GO" id="GO:0000166">
    <property type="term" value="F:nucleotide binding"/>
    <property type="evidence" value="ECO:0007669"/>
    <property type="project" value="UniProtKB-KW"/>
</dbReference>
<keyword evidence="5" id="KW-0547">Nucleotide-binding</keyword>
<feature type="domain" description="RdRp catalytic" evidence="10">
    <location>
        <begin position="268"/>
        <end position="398"/>
    </location>
</feature>
<keyword evidence="3" id="KW-0808">Transferase</keyword>
<dbReference type="RefSeq" id="YP_010769416.1">
    <property type="nucleotide sequence ID" value="NC_073967.1"/>
</dbReference>
<dbReference type="InterPro" id="IPR007096">
    <property type="entry name" value="RNA-dir_Rpol_cat_phage"/>
</dbReference>
<reference evidence="11" key="1">
    <citation type="submission" date="2020-09" db="EMBL/GenBank/DDBJ databases">
        <title>Leviviricetes taxonomy.</title>
        <authorList>
            <person name="Stockdale S.R."/>
            <person name="Callanan J."/>
            <person name="Adriaenssens E.M."/>
            <person name="Kuhn J.H."/>
            <person name="Rumnieks J."/>
            <person name="Shkoporov A."/>
            <person name="Draper L.A."/>
            <person name="Ross P."/>
            <person name="Hill C."/>
        </authorList>
    </citation>
    <scope>NUCLEOTIDE SEQUENCE</scope>
</reference>
<dbReference type="KEGG" id="vg:80398424"/>
<evidence type="ECO:0000256" key="5">
    <source>
        <dbReference type="ARBA" id="ARBA00022741"/>
    </source>
</evidence>
<feature type="binding site" evidence="9">
    <location>
        <position position="366"/>
    </location>
    <ligand>
        <name>Mg(2+)</name>
        <dbReference type="ChEBI" id="CHEBI:18420"/>
        <label>2</label>
    </ligand>
</feature>
<dbReference type="Pfam" id="PF03431">
    <property type="entry name" value="RNA_replicase_B"/>
    <property type="match status" value="1"/>
</dbReference>
<dbReference type="InterPro" id="IPR005093">
    <property type="entry name" value="RNArep_beta"/>
</dbReference>
<evidence type="ECO:0000256" key="4">
    <source>
        <dbReference type="ARBA" id="ARBA00022695"/>
    </source>
</evidence>
<dbReference type="GO" id="GO:0003968">
    <property type="term" value="F:RNA-directed RNA polymerase activity"/>
    <property type="evidence" value="ECO:0007669"/>
    <property type="project" value="UniProtKB-KW"/>
</dbReference>
<feature type="binding site" evidence="9">
    <location>
        <position position="367"/>
    </location>
    <ligand>
        <name>Mg(2+)</name>
        <dbReference type="ChEBI" id="CHEBI:18420"/>
        <label>2</label>
    </ligand>
</feature>
<dbReference type="GO" id="GO:0046872">
    <property type="term" value="F:metal ion binding"/>
    <property type="evidence" value="ECO:0007669"/>
    <property type="project" value="UniProtKB-KW"/>
</dbReference>
<comment type="cofactor">
    <cofactor evidence="9">
        <name>Mg(2+)</name>
        <dbReference type="ChEBI" id="CHEBI:18420"/>
    </cofactor>
    <text evidence="9">Binds 2 Mg(2+) per subunit.</text>
</comment>
<organism evidence="11 12">
    <name type="scientific">ssRNA phage SRR7976325_7</name>
    <dbReference type="NCBI Taxonomy" id="2786722"/>
    <lineage>
        <taxon>Viruses</taxon>
        <taxon>Riboviria</taxon>
        <taxon>Orthornavirae</taxon>
        <taxon>Lenarviricota</taxon>
        <taxon>Leviviricetes</taxon>
        <taxon>Norzivirales</taxon>
        <taxon>Fiersviridae</taxon>
        <taxon>Ishugivirus</taxon>
        <taxon>Ishugivirus pelohabitans</taxon>
    </lineage>
</organism>
<evidence type="ECO:0000259" key="10">
    <source>
        <dbReference type="PROSITE" id="PS50522"/>
    </source>
</evidence>
<evidence type="ECO:0000256" key="1">
    <source>
        <dbReference type="ARBA" id="ARBA00012494"/>
    </source>
</evidence>
<name>A0A8S5L5X1_9VIRU</name>
<keyword evidence="9" id="KW-0460">Magnesium</keyword>
<accession>A0A8S5L5X1</accession>
<keyword evidence="12" id="KW-1185">Reference proteome</keyword>
<dbReference type="GO" id="GO:0039694">
    <property type="term" value="P:viral RNA genome replication"/>
    <property type="evidence" value="ECO:0007669"/>
    <property type="project" value="InterPro"/>
</dbReference>
<feature type="binding site" evidence="9">
    <location>
        <position position="283"/>
    </location>
    <ligand>
        <name>Mg(2+)</name>
        <dbReference type="ChEBI" id="CHEBI:18420"/>
        <label>2</label>
    </ligand>
</feature>
<evidence type="ECO:0000256" key="8">
    <source>
        <dbReference type="ARBA" id="ARBA00048744"/>
    </source>
</evidence>
<keyword evidence="2 11" id="KW-0696">RNA-directed RNA polymerase</keyword>
<keyword evidence="9" id="KW-0479">Metal-binding</keyword>
<evidence type="ECO:0000256" key="9">
    <source>
        <dbReference type="PIRSR" id="PIRSR605093-1"/>
    </source>
</evidence>